<dbReference type="SUPFAM" id="SSF49265">
    <property type="entry name" value="Fibronectin type III"/>
    <property type="match status" value="1"/>
</dbReference>
<dbReference type="PROSITE" id="PS51257">
    <property type="entry name" value="PROKAR_LIPOPROTEIN"/>
    <property type="match status" value="1"/>
</dbReference>
<organism evidence="2 3">
    <name type="scientific">Sphingobacterium spiritivorum ATCC 33300</name>
    <dbReference type="NCBI Taxonomy" id="525372"/>
    <lineage>
        <taxon>Bacteria</taxon>
        <taxon>Pseudomonadati</taxon>
        <taxon>Bacteroidota</taxon>
        <taxon>Sphingobacteriia</taxon>
        <taxon>Sphingobacteriales</taxon>
        <taxon>Sphingobacteriaceae</taxon>
        <taxon>Sphingobacterium</taxon>
    </lineage>
</organism>
<dbReference type="HOGENOM" id="CLU_036289_1_0_10"/>
<dbReference type="Pfam" id="PF00041">
    <property type="entry name" value="fn3"/>
    <property type="match status" value="1"/>
</dbReference>
<dbReference type="SMART" id="SM00060">
    <property type="entry name" value="FN3"/>
    <property type="match status" value="2"/>
</dbReference>
<comment type="caution">
    <text evidence="2">The sequence shown here is derived from an EMBL/GenBank/DDBJ whole genome shotgun (WGS) entry which is preliminary data.</text>
</comment>
<reference evidence="2 3" key="1">
    <citation type="submission" date="2009-01" db="EMBL/GenBank/DDBJ databases">
        <authorList>
            <person name="Qin X."/>
            <person name="Bachman B."/>
            <person name="Battles P."/>
            <person name="Bell A."/>
            <person name="Bess C."/>
            <person name="Bickham C."/>
            <person name="Chaboub L."/>
            <person name="Chen D."/>
            <person name="Coyle M."/>
            <person name="Deiros D.R."/>
            <person name="Dinh H."/>
            <person name="Forbes L."/>
            <person name="Fowler G."/>
            <person name="Francisco L."/>
            <person name="Fu Q."/>
            <person name="Gubbala S."/>
            <person name="Hale W."/>
            <person name="Han Y."/>
            <person name="Hemphill L."/>
            <person name="Highlander S.K."/>
            <person name="Hirani K."/>
            <person name="Hogues M."/>
            <person name="Jackson L."/>
            <person name="Jakkamsetti A."/>
            <person name="Javaid M."/>
            <person name="Jiang H."/>
            <person name="Korchina V."/>
            <person name="Kovar C."/>
            <person name="Lara F."/>
            <person name="Lee S."/>
            <person name="Mata R."/>
            <person name="Mathew T."/>
            <person name="Moen C."/>
            <person name="Morales K."/>
            <person name="Munidasa M."/>
            <person name="Nazareth L."/>
            <person name="Ngo R."/>
            <person name="Nguyen L."/>
            <person name="Okwuonu G."/>
            <person name="Ongeri F."/>
            <person name="Patil S."/>
            <person name="Petrosino J."/>
            <person name="Pham C."/>
            <person name="Pham P."/>
            <person name="Pu L.-L."/>
            <person name="Puazo M."/>
            <person name="Raj R."/>
            <person name="Reid J."/>
            <person name="Rouhana J."/>
            <person name="Saada N."/>
            <person name="Shang Y."/>
            <person name="Simmons D."/>
            <person name="Thornton R."/>
            <person name="Warren J."/>
            <person name="Weissenberger G."/>
            <person name="Zhang J."/>
            <person name="Zhang L."/>
            <person name="Zhou C."/>
            <person name="Zhu D."/>
            <person name="Muzny D."/>
            <person name="Worley K."/>
            <person name="Gibbs R."/>
        </authorList>
    </citation>
    <scope>NUCLEOTIDE SEQUENCE [LARGE SCALE GENOMIC DNA]</scope>
    <source>
        <strain evidence="2 3">ATCC 33300</strain>
    </source>
</reference>
<dbReference type="Pfam" id="PF16318">
    <property type="entry name" value="DUF4957"/>
    <property type="match status" value="1"/>
</dbReference>
<name>C2FSM9_SPHSI</name>
<dbReference type="Gene3D" id="2.60.40.10">
    <property type="entry name" value="Immunoglobulins"/>
    <property type="match status" value="1"/>
</dbReference>
<dbReference type="InterPro" id="IPR011050">
    <property type="entry name" value="Pectin_lyase_fold/virulence"/>
</dbReference>
<dbReference type="Proteomes" id="UP000006241">
    <property type="component" value="Unassembled WGS sequence"/>
</dbReference>
<evidence type="ECO:0000313" key="3">
    <source>
        <dbReference type="Proteomes" id="UP000006241"/>
    </source>
</evidence>
<dbReference type="InterPro" id="IPR036116">
    <property type="entry name" value="FN3_sf"/>
</dbReference>
<dbReference type="PROSITE" id="PS50853">
    <property type="entry name" value="FN3"/>
    <property type="match status" value="1"/>
</dbReference>
<dbReference type="CDD" id="cd00063">
    <property type="entry name" value="FN3"/>
    <property type="match status" value="1"/>
</dbReference>
<dbReference type="InterPro" id="IPR033427">
    <property type="entry name" value="DUF5123"/>
</dbReference>
<evidence type="ECO:0000313" key="2">
    <source>
        <dbReference type="EMBL" id="EEI94003.1"/>
    </source>
</evidence>
<dbReference type="Pfam" id="PF17161">
    <property type="entry name" value="DUF5123"/>
    <property type="match status" value="1"/>
</dbReference>
<dbReference type="InterPro" id="IPR003961">
    <property type="entry name" value="FN3_dom"/>
</dbReference>
<dbReference type="EMBL" id="ACHB01000007">
    <property type="protein sequence ID" value="EEI94003.1"/>
    <property type="molecule type" value="Genomic_DNA"/>
</dbReference>
<evidence type="ECO:0000259" key="1">
    <source>
        <dbReference type="PROSITE" id="PS50853"/>
    </source>
</evidence>
<dbReference type="SUPFAM" id="SSF51126">
    <property type="entry name" value="Pectin lyase-like"/>
    <property type="match status" value="1"/>
</dbReference>
<sequence length="521" mass="54554">MKVHLKKYAIYGLLGISLSLSGCSKEALDVIKTLNTDQSFSPVGLTAILDGKTSIVLTWTKAINVEAYTVELSESANFEGTPFKTIENIKISELPYTISGLSGDTEYYIRVKGTMTGKEDSKWVMTTLKTASEQIFNPVDLSTITAKSVVLSWPAAAAVTSISLSPGNIQRSLTADEIAKGSALIEGLIPETSYSAILLNGTKTRGTAIFKTGIDIGDAILVTSVAELTAGIASAKGGETFALTGGNYDFVGATGVSLALSKPVAIVAARVSEKPVLNNVGFTLSAGAALKFQNVIVDGGNNLNNAITVGNGVYGEIIVEGSEIRNYKAGVIIMNTSGTSSSTVAALKINNNIFRNYGNSGEFIDFRTGFPLSISFTNNTVYGVADREFIRIDAAGTNVYPAGGVGISVSNNTLVGLANASSRRFFYVRIPAANHSISFTKNIVTGTVGLLANQSQTNITTLSGNNYFNATSLQVTASGTVKVDANGTSLDPGFANAANGDFTISNNTLKGNGIGDPRWIR</sequence>
<dbReference type="InterPro" id="IPR032530">
    <property type="entry name" value="DUF4957"/>
</dbReference>
<dbReference type="RefSeq" id="WP_003011603.1">
    <property type="nucleotide sequence ID" value="NZ_GG668635.1"/>
</dbReference>
<proteinExistence type="predicted"/>
<dbReference type="InterPro" id="IPR013783">
    <property type="entry name" value="Ig-like_fold"/>
</dbReference>
<feature type="domain" description="Fibronectin type-III" evidence="1">
    <location>
        <begin position="41"/>
        <end position="134"/>
    </location>
</feature>
<dbReference type="AlphaFoldDB" id="C2FSM9"/>
<accession>C2FSM9</accession>
<gene>
    <name evidence="2" type="ORF">HMPREF0765_0335</name>
</gene>
<protein>
    <submittedName>
        <fullName evidence="2">Fibronectin type III domain protein</fullName>
    </submittedName>
</protein>